<dbReference type="PANTHER" id="PTHR11091">
    <property type="entry name" value="OXIDOREDUCTASE-RELATED"/>
    <property type="match status" value="1"/>
</dbReference>
<comment type="similarity">
    <text evidence="1">Belongs to the LDH2/MDH2 oxidoreductase family.</text>
</comment>
<gene>
    <name evidence="3" type="ORF">B4U80_09360</name>
</gene>
<name>A0A443S0R9_9ACAR</name>
<dbReference type="PANTHER" id="PTHR11091:SF0">
    <property type="entry name" value="MALATE DEHYDROGENASE"/>
    <property type="match status" value="1"/>
</dbReference>
<dbReference type="InterPro" id="IPR003767">
    <property type="entry name" value="Malate/L-lactate_DH-like"/>
</dbReference>
<accession>A0A443S0R9</accession>
<evidence type="ECO:0000256" key="1">
    <source>
        <dbReference type="ARBA" id="ARBA00006056"/>
    </source>
</evidence>
<dbReference type="InterPro" id="IPR036111">
    <property type="entry name" value="Mal/L-sulfo/L-lacto_DH-like_sf"/>
</dbReference>
<proteinExistence type="inferred from homology"/>
<dbReference type="Proteomes" id="UP000288716">
    <property type="component" value="Unassembled WGS sequence"/>
</dbReference>
<dbReference type="STRING" id="299467.A0A443S0R9"/>
<keyword evidence="4" id="KW-1185">Reference proteome</keyword>
<dbReference type="Pfam" id="PF02615">
    <property type="entry name" value="Ldh_2"/>
    <property type="match status" value="1"/>
</dbReference>
<reference evidence="3 4" key="1">
    <citation type="journal article" date="2018" name="Gigascience">
        <title>Genomes of trombidid mites reveal novel predicted allergens and laterally-transferred genes associated with secondary metabolism.</title>
        <authorList>
            <person name="Dong X."/>
            <person name="Chaisiri K."/>
            <person name="Xia D."/>
            <person name="Armstrong S.D."/>
            <person name="Fang Y."/>
            <person name="Donnelly M.J."/>
            <person name="Kadowaki T."/>
            <person name="McGarry J.W."/>
            <person name="Darby A.C."/>
            <person name="Makepeace B.L."/>
        </authorList>
    </citation>
    <scope>NUCLEOTIDE SEQUENCE [LARGE SCALE GENOMIC DNA]</scope>
    <source>
        <strain evidence="3">UoL-UT</strain>
    </source>
</reference>
<sequence>MDTIRHIVLKDELHSFIYRCMRAIGTSDSHSKSLADCLVLADYRGHFSHGLNRLSIYVNDIQAGVCEKDGRPSILKESPATALIDGNNLLGPVVGTFAMELAIKKAKEVGIALVSVKGSNHFGIAGFYSLMATAQQLIGMSFTNGSPILATSNGKRPFFASNPLCVAAPGKEEDFVLDMATSVVAYGKV</sequence>
<keyword evidence="2" id="KW-0560">Oxidoreductase</keyword>
<dbReference type="OrthoDB" id="7881616at2759"/>
<evidence type="ECO:0000256" key="2">
    <source>
        <dbReference type="ARBA" id="ARBA00023002"/>
    </source>
</evidence>
<organism evidence="3 4">
    <name type="scientific">Leptotrombidium deliense</name>
    <dbReference type="NCBI Taxonomy" id="299467"/>
    <lineage>
        <taxon>Eukaryota</taxon>
        <taxon>Metazoa</taxon>
        <taxon>Ecdysozoa</taxon>
        <taxon>Arthropoda</taxon>
        <taxon>Chelicerata</taxon>
        <taxon>Arachnida</taxon>
        <taxon>Acari</taxon>
        <taxon>Acariformes</taxon>
        <taxon>Trombidiformes</taxon>
        <taxon>Prostigmata</taxon>
        <taxon>Anystina</taxon>
        <taxon>Parasitengona</taxon>
        <taxon>Trombiculoidea</taxon>
        <taxon>Trombiculidae</taxon>
        <taxon>Leptotrombidium</taxon>
    </lineage>
</organism>
<dbReference type="EMBL" id="NCKV01013653">
    <property type="protein sequence ID" value="RWS21119.1"/>
    <property type="molecule type" value="Genomic_DNA"/>
</dbReference>
<dbReference type="VEuPathDB" id="VectorBase:LDEU010921"/>
<comment type="caution">
    <text evidence="3">The sequence shown here is derived from an EMBL/GenBank/DDBJ whole genome shotgun (WGS) entry which is preliminary data.</text>
</comment>
<dbReference type="Gene3D" id="3.30.1370.60">
    <property type="entry name" value="Hypothetical oxidoreductase yiak, domain 2"/>
    <property type="match status" value="1"/>
</dbReference>
<dbReference type="GO" id="GO:0016491">
    <property type="term" value="F:oxidoreductase activity"/>
    <property type="evidence" value="ECO:0007669"/>
    <property type="project" value="UniProtKB-KW"/>
</dbReference>
<dbReference type="AlphaFoldDB" id="A0A443S0R9"/>
<evidence type="ECO:0000313" key="3">
    <source>
        <dbReference type="EMBL" id="RWS21119.1"/>
    </source>
</evidence>
<dbReference type="InterPro" id="IPR043144">
    <property type="entry name" value="Mal/L-sulf/L-lact_DH-like_ah"/>
</dbReference>
<dbReference type="SUPFAM" id="SSF89733">
    <property type="entry name" value="L-sulfolactate dehydrogenase-like"/>
    <property type="match status" value="1"/>
</dbReference>
<evidence type="ECO:0000313" key="4">
    <source>
        <dbReference type="Proteomes" id="UP000288716"/>
    </source>
</evidence>
<dbReference type="Gene3D" id="1.10.1530.10">
    <property type="match status" value="1"/>
</dbReference>
<protein>
    <submittedName>
        <fullName evidence="3">Malate dehydrogenase-like protein</fullName>
    </submittedName>
</protein>
<dbReference type="InterPro" id="IPR043143">
    <property type="entry name" value="Mal/L-sulf/L-lact_DH-like_NADP"/>
</dbReference>